<organism evidence="1 2">
    <name type="scientific">Pistacia integerrima</name>
    <dbReference type="NCBI Taxonomy" id="434235"/>
    <lineage>
        <taxon>Eukaryota</taxon>
        <taxon>Viridiplantae</taxon>
        <taxon>Streptophyta</taxon>
        <taxon>Embryophyta</taxon>
        <taxon>Tracheophyta</taxon>
        <taxon>Spermatophyta</taxon>
        <taxon>Magnoliopsida</taxon>
        <taxon>eudicotyledons</taxon>
        <taxon>Gunneridae</taxon>
        <taxon>Pentapetalae</taxon>
        <taxon>rosids</taxon>
        <taxon>malvids</taxon>
        <taxon>Sapindales</taxon>
        <taxon>Anacardiaceae</taxon>
        <taxon>Pistacia</taxon>
    </lineage>
</organism>
<evidence type="ECO:0000313" key="2">
    <source>
        <dbReference type="Proteomes" id="UP001163603"/>
    </source>
</evidence>
<dbReference type="Proteomes" id="UP001163603">
    <property type="component" value="Chromosome 6"/>
</dbReference>
<gene>
    <name evidence="1" type="ORF">Pint_24011</name>
</gene>
<evidence type="ECO:0000313" key="1">
    <source>
        <dbReference type="EMBL" id="KAJ0037447.1"/>
    </source>
</evidence>
<reference evidence="2" key="1">
    <citation type="journal article" date="2023" name="G3 (Bethesda)">
        <title>Genome assembly and association tests identify interacting loci associated with vigor, precocity, and sex in interspecific pistachio rootstocks.</title>
        <authorList>
            <person name="Palmer W."/>
            <person name="Jacygrad E."/>
            <person name="Sagayaradj S."/>
            <person name="Cavanaugh K."/>
            <person name="Han R."/>
            <person name="Bertier L."/>
            <person name="Beede B."/>
            <person name="Kafkas S."/>
            <person name="Golino D."/>
            <person name="Preece J."/>
            <person name="Michelmore R."/>
        </authorList>
    </citation>
    <scope>NUCLEOTIDE SEQUENCE [LARGE SCALE GENOMIC DNA]</scope>
</reference>
<accession>A0ACC0YHK4</accession>
<proteinExistence type="predicted"/>
<keyword evidence="2" id="KW-1185">Reference proteome</keyword>
<comment type="caution">
    <text evidence="1">The sequence shown here is derived from an EMBL/GenBank/DDBJ whole genome shotgun (WGS) entry which is preliminary data.</text>
</comment>
<dbReference type="EMBL" id="CM047741">
    <property type="protein sequence ID" value="KAJ0037447.1"/>
    <property type="molecule type" value="Genomic_DNA"/>
</dbReference>
<name>A0ACC0YHK4_9ROSI</name>
<protein>
    <submittedName>
        <fullName evidence="1">Uncharacterized protein</fullName>
    </submittedName>
</protein>
<sequence>MRYVQYEPDLLDYWLPSGAVFEMYYQDAAVRWPDSLGLEIIRIALPASLALAADPIASLIDTAFIGRLEETIGRVTNGEEPKAENSEKSLAKDSEMKQLKPEEAMLENLEKGASTNTYY</sequence>